<sequence length="102" mass="12180">MKPLFLTIVLLFLTPAEAFGYACRYKYDPSDERGKWRKIRGEVKRADCNIFSFRLEKVPGKDEHIQYYMDEVCRYDRQIIVSETDDAHFFTCEIDKFPPSRN</sequence>
<name>U2XVU6_9PROT</name>
<reference evidence="2 3" key="1">
    <citation type="journal article" date="2014" name="FEMS Microbiol. Ecol.">
        <title>Genomic differentiation among two strains of the PS1 clade isolated from geographically separated marine habitats.</title>
        <authorList>
            <person name="Jimenez-Infante F."/>
            <person name="Ngugi D.K."/>
            <person name="Alam I."/>
            <person name="Rashid M."/>
            <person name="Baalawi W."/>
            <person name="Kamau A.A."/>
            <person name="Bajic V.B."/>
            <person name="Stingl U."/>
        </authorList>
    </citation>
    <scope>NUCLEOTIDE SEQUENCE [LARGE SCALE GENOMIC DNA]</scope>
    <source>
        <strain evidence="2 3">RS24</strain>
    </source>
</reference>
<keyword evidence="3" id="KW-1185">Reference proteome</keyword>
<dbReference type="EMBL" id="AWXE01000003">
    <property type="protein sequence ID" value="ERL46941.1"/>
    <property type="molecule type" value="Genomic_DNA"/>
</dbReference>
<evidence type="ECO:0000313" key="2">
    <source>
        <dbReference type="EMBL" id="ERL46941.1"/>
    </source>
</evidence>
<dbReference type="RefSeq" id="WP_021776894.1">
    <property type="nucleotide sequence ID" value="NZ_AWXE01000003.1"/>
</dbReference>
<gene>
    <name evidence="2" type="primary">parC</name>
    <name evidence="2" type="ORF">RS24_00862</name>
</gene>
<feature type="signal peptide" evidence="1">
    <location>
        <begin position="1"/>
        <end position="18"/>
    </location>
</feature>
<dbReference type="GO" id="GO:0016853">
    <property type="term" value="F:isomerase activity"/>
    <property type="evidence" value="ECO:0007669"/>
    <property type="project" value="UniProtKB-KW"/>
</dbReference>
<evidence type="ECO:0000313" key="3">
    <source>
        <dbReference type="Proteomes" id="UP000016762"/>
    </source>
</evidence>
<keyword evidence="2" id="KW-0413">Isomerase</keyword>
<keyword evidence="2" id="KW-0808">Transferase</keyword>
<dbReference type="GO" id="GO:0008974">
    <property type="term" value="F:phosphoribulokinase activity"/>
    <property type="evidence" value="ECO:0007669"/>
    <property type="project" value="UniProtKB-EC"/>
</dbReference>
<proteinExistence type="predicted"/>
<dbReference type="EC" id="2.7.1.19" evidence="2"/>
<keyword evidence="1" id="KW-0732">Signal</keyword>
<comment type="caution">
    <text evidence="2">The sequence shown here is derived from an EMBL/GenBank/DDBJ whole genome shotgun (WGS) entry which is preliminary data.</text>
</comment>
<dbReference type="AlphaFoldDB" id="U2XVU6"/>
<organism evidence="2 3">
    <name type="scientific">Candidatus Micropelagius thuwalensis</name>
    <dbReference type="NCBI Taxonomy" id="1397666"/>
    <lineage>
        <taxon>Bacteria</taxon>
        <taxon>Pseudomonadati</taxon>
        <taxon>Pseudomonadota</taxon>
        <taxon>Alphaproteobacteria</taxon>
        <taxon>PS1 clade</taxon>
        <taxon>Candidatus Micropelagius</taxon>
    </lineage>
</organism>
<dbReference type="Proteomes" id="UP000016762">
    <property type="component" value="Unassembled WGS sequence"/>
</dbReference>
<evidence type="ECO:0000256" key="1">
    <source>
        <dbReference type="SAM" id="SignalP"/>
    </source>
</evidence>
<dbReference type="STRING" id="1397666.RS24_00862"/>
<accession>U2XVU6</accession>
<feature type="chain" id="PRO_5004637184" evidence="1">
    <location>
        <begin position="19"/>
        <end position="102"/>
    </location>
</feature>
<protein>
    <submittedName>
        <fullName evidence="2">Topoisomerase IV subunit A protein</fullName>
        <ecNumber evidence="2">2.7.1.19</ecNumber>
    </submittedName>
</protein>